<sequence length="364" mass="41725">MLLINKGQKTHLPDSYHLANNACAHIYDQLTDLLSNKEYHPYFNKTALKITIQEGSEAEQLEAGNLNILDWLKNHGKSDELNTILVKHITLSILSDFVNFVYESIINAQKGKLSVAYALLRKPFTDELLLLEQLLIEPEEFINKFFHIGDIKLYGPSSKKHPPNEKEIIEKAYKKVTSIGASADLIYKIRYDKSFAAGINGISNQALHIVTNDSNYKTSNQNLNFVFSGSNDYERYWKQYYYFVPILLIYAASIADEILLQFLPEDKRKVKKVIRGIKRLLATDKVFLNHRKENINNLLSEVLISECEKCGNTSSLDKSDFDLFFETEVFLCSHCFAPSEFTLESIQGLSQIYDLLKTGMIKRN</sequence>
<dbReference type="RefSeq" id="WP_116978545.1">
    <property type="nucleotide sequence ID" value="NZ_QPMM01000016.1"/>
</dbReference>
<evidence type="ECO:0000313" key="2">
    <source>
        <dbReference type="Proteomes" id="UP000260644"/>
    </source>
</evidence>
<dbReference type="OrthoDB" id="2111564at2"/>
<evidence type="ECO:0000313" key="1">
    <source>
        <dbReference type="EMBL" id="RFS19067.1"/>
    </source>
</evidence>
<comment type="caution">
    <text evidence="1">The sequence shown here is derived from an EMBL/GenBank/DDBJ whole genome shotgun (WGS) entry which is preliminary data.</text>
</comment>
<dbReference type="AlphaFoldDB" id="A0A3E1Y3M1"/>
<proteinExistence type="predicted"/>
<accession>A0A3E1Y3M1</accession>
<name>A0A3E1Y3M1_9BACT</name>
<reference evidence="1 2" key="1">
    <citation type="submission" date="2018-07" db="EMBL/GenBank/DDBJ databases">
        <title>Chitinophaga K2CV101002-2 sp. nov., isolated from a monsoon evergreen broad-leaved forest soil.</title>
        <authorList>
            <person name="Lv Y."/>
        </authorList>
    </citation>
    <scope>NUCLEOTIDE SEQUENCE [LARGE SCALE GENOMIC DNA]</scope>
    <source>
        <strain evidence="1 2">GDMCC 1.1288</strain>
    </source>
</reference>
<dbReference type="EMBL" id="QPMM01000016">
    <property type="protein sequence ID" value="RFS19067.1"/>
    <property type="molecule type" value="Genomic_DNA"/>
</dbReference>
<dbReference type="Proteomes" id="UP000260644">
    <property type="component" value="Unassembled WGS sequence"/>
</dbReference>
<keyword evidence="2" id="KW-1185">Reference proteome</keyword>
<organism evidence="1 2">
    <name type="scientific">Chitinophaga silvatica</name>
    <dbReference type="NCBI Taxonomy" id="2282649"/>
    <lineage>
        <taxon>Bacteria</taxon>
        <taxon>Pseudomonadati</taxon>
        <taxon>Bacteroidota</taxon>
        <taxon>Chitinophagia</taxon>
        <taxon>Chitinophagales</taxon>
        <taxon>Chitinophagaceae</taxon>
        <taxon>Chitinophaga</taxon>
    </lineage>
</organism>
<gene>
    <name evidence="1" type="ORF">DVR12_24985</name>
</gene>
<protein>
    <submittedName>
        <fullName evidence="1">Uncharacterized protein</fullName>
    </submittedName>
</protein>